<gene>
    <name evidence="4" type="ORF">M408DRAFT_7841</name>
</gene>
<dbReference type="CDD" id="cd05233">
    <property type="entry name" value="SDR_c"/>
    <property type="match status" value="1"/>
</dbReference>
<dbReference type="Proteomes" id="UP000054097">
    <property type="component" value="Unassembled WGS sequence"/>
</dbReference>
<reference evidence="4 5" key="1">
    <citation type="submission" date="2014-04" db="EMBL/GenBank/DDBJ databases">
        <authorList>
            <consortium name="DOE Joint Genome Institute"/>
            <person name="Kuo A."/>
            <person name="Zuccaro A."/>
            <person name="Kohler A."/>
            <person name="Nagy L.G."/>
            <person name="Floudas D."/>
            <person name="Copeland A."/>
            <person name="Barry K.W."/>
            <person name="Cichocki N."/>
            <person name="Veneault-Fourrey C."/>
            <person name="LaButti K."/>
            <person name="Lindquist E.A."/>
            <person name="Lipzen A."/>
            <person name="Lundell T."/>
            <person name="Morin E."/>
            <person name="Murat C."/>
            <person name="Sun H."/>
            <person name="Tunlid A."/>
            <person name="Henrissat B."/>
            <person name="Grigoriev I.V."/>
            <person name="Hibbett D.S."/>
            <person name="Martin F."/>
            <person name="Nordberg H.P."/>
            <person name="Cantor M.N."/>
            <person name="Hua S.X."/>
        </authorList>
    </citation>
    <scope>NUCLEOTIDE SEQUENCE [LARGE SCALE GENOMIC DNA]</scope>
    <source>
        <strain evidence="4 5">MAFF 305830</strain>
    </source>
</reference>
<dbReference type="InterPro" id="IPR002347">
    <property type="entry name" value="SDR_fam"/>
</dbReference>
<dbReference type="SUPFAM" id="SSF51735">
    <property type="entry name" value="NAD(P)-binding Rossmann-fold domains"/>
    <property type="match status" value="1"/>
</dbReference>
<dbReference type="AlphaFoldDB" id="A0A0C3AZF6"/>
<dbReference type="OrthoDB" id="5307821at2759"/>
<name>A0A0C3AZF6_SERVB</name>
<keyword evidence="5" id="KW-1185">Reference proteome</keyword>
<feature type="region of interest" description="Disordered" evidence="3">
    <location>
        <begin position="1"/>
        <end position="37"/>
    </location>
</feature>
<dbReference type="HOGENOM" id="CLU_847764_0_0_1"/>
<accession>A0A0C3AZF6</accession>
<dbReference type="PANTHER" id="PTHR24322">
    <property type="entry name" value="PKSB"/>
    <property type="match status" value="1"/>
</dbReference>
<dbReference type="InterPro" id="IPR036291">
    <property type="entry name" value="NAD(P)-bd_dom_sf"/>
</dbReference>
<evidence type="ECO:0000256" key="1">
    <source>
        <dbReference type="ARBA" id="ARBA00006484"/>
    </source>
</evidence>
<proteinExistence type="inferred from homology"/>
<evidence type="ECO:0000313" key="4">
    <source>
        <dbReference type="EMBL" id="KIM29915.1"/>
    </source>
</evidence>
<dbReference type="PRINTS" id="PR00081">
    <property type="entry name" value="GDHRDH"/>
</dbReference>
<evidence type="ECO:0000256" key="2">
    <source>
        <dbReference type="ARBA" id="ARBA00023002"/>
    </source>
</evidence>
<dbReference type="GO" id="GO:0016616">
    <property type="term" value="F:oxidoreductase activity, acting on the CH-OH group of donors, NAD or NADP as acceptor"/>
    <property type="evidence" value="ECO:0007669"/>
    <property type="project" value="TreeGrafter"/>
</dbReference>
<dbReference type="Pfam" id="PF00106">
    <property type="entry name" value="adh_short"/>
    <property type="match status" value="1"/>
</dbReference>
<organism evidence="4 5">
    <name type="scientific">Serendipita vermifera MAFF 305830</name>
    <dbReference type="NCBI Taxonomy" id="933852"/>
    <lineage>
        <taxon>Eukaryota</taxon>
        <taxon>Fungi</taxon>
        <taxon>Dikarya</taxon>
        <taxon>Basidiomycota</taxon>
        <taxon>Agaricomycotina</taxon>
        <taxon>Agaricomycetes</taxon>
        <taxon>Sebacinales</taxon>
        <taxon>Serendipitaceae</taxon>
        <taxon>Serendipita</taxon>
    </lineage>
</organism>
<protein>
    <submittedName>
        <fullName evidence="4">Uncharacterized protein</fullName>
    </submittedName>
</protein>
<dbReference type="PANTHER" id="PTHR24322:SF736">
    <property type="entry name" value="RETINOL DEHYDROGENASE 10"/>
    <property type="match status" value="1"/>
</dbReference>
<evidence type="ECO:0000313" key="5">
    <source>
        <dbReference type="Proteomes" id="UP000054097"/>
    </source>
</evidence>
<dbReference type="STRING" id="933852.A0A0C3AZF6"/>
<comment type="similarity">
    <text evidence="1">Belongs to the short-chain dehydrogenases/reductases (SDR) family.</text>
</comment>
<feature type="compositionally biased region" description="Polar residues" evidence="3">
    <location>
        <begin position="1"/>
        <end position="16"/>
    </location>
</feature>
<sequence length="328" mass="36609">MSRSVPVSRQLSPIRSTNGNGNNHHHTNGYASSLNGYTSSRARTPVAEFIDPTEHPALNEGGVAVITGGASGIGLAAAVQLAGMGLRIVLADVDEAKLEVARKKIVGIVGDANVITVITDVSKLEDVKALKERALDTFGEVSVLLNNAGIALKGTSFGEMENWKKVQYMFERVRLGDFYIVVPDNETSPELDRLRMRWGAEDVSENRPALSRWHPEWKARFDEYIRDGMTEDYRRRTSRVRGVVSITEGDAGVEVKQNPNKTKIKTQYKAIVTSRIWTIEPSWRTLRVSRAFSMESQLVDPEFSYIRHETTVTRLDMLRALGKDEPHE</sequence>
<reference evidence="5" key="2">
    <citation type="submission" date="2015-01" db="EMBL/GenBank/DDBJ databases">
        <title>Evolutionary Origins and Diversification of the Mycorrhizal Mutualists.</title>
        <authorList>
            <consortium name="DOE Joint Genome Institute"/>
            <consortium name="Mycorrhizal Genomics Consortium"/>
            <person name="Kohler A."/>
            <person name="Kuo A."/>
            <person name="Nagy L.G."/>
            <person name="Floudas D."/>
            <person name="Copeland A."/>
            <person name="Barry K.W."/>
            <person name="Cichocki N."/>
            <person name="Veneault-Fourrey C."/>
            <person name="LaButti K."/>
            <person name="Lindquist E.A."/>
            <person name="Lipzen A."/>
            <person name="Lundell T."/>
            <person name="Morin E."/>
            <person name="Murat C."/>
            <person name="Riley R."/>
            <person name="Ohm R."/>
            <person name="Sun H."/>
            <person name="Tunlid A."/>
            <person name="Henrissat B."/>
            <person name="Grigoriev I.V."/>
            <person name="Hibbett D.S."/>
            <person name="Martin F."/>
        </authorList>
    </citation>
    <scope>NUCLEOTIDE SEQUENCE [LARGE SCALE GENOMIC DNA]</scope>
    <source>
        <strain evidence="5">MAFF 305830</strain>
    </source>
</reference>
<dbReference type="EMBL" id="KN824286">
    <property type="protein sequence ID" value="KIM29915.1"/>
    <property type="molecule type" value="Genomic_DNA"/>
</dbReference>
<evidence type="ECO:0000256" key="3">
    <source>
        <dbReference type="SAM" id="MobiDB-lite"/>
    </source>
</evidence>
<keyword evidence="2" id="KW-0560">Oxidoreductase</keyword>
<dbReference type="Gene3D" id="3.40.50.720">
    <property type="entry name" value="NAD(P)-binding Rossmann-like Domain"/>
    <property type="match status" value="1"/>
</dbReference>